<evidence type="ECO:0000256" key="2">
    <source>
        <dbReference type="ARBA" id="ARBA00023157"/>
    </source>
</evidence>
<keyword evidence="2" id="KW-1015">Disulfide bond</keyword>
<gene>
    <name evidence="3" type="ORF">PACLA_8A086438</name>
</gene>
<keyword evidence="4" id="KW-1185">Reference proteome</keyword>
<dbReference type="OrthoDB" id="5966059at2759"/>
<dbReference type="PANTHER" id="PTHR22906">
    <property type="entry name" value="PROPERDIN"/>
    <property type="match status" value="1"/>
</dbReference>
<dbReference type="InterPro" id="IPR036383">
    <property type="entry name" value="TSP1_rpt_sf"/>
</dbReference>
<evidence type="ECO:0000256" key="1">
    <source>
        <dbReference type="ARBA" id="ARBA00022737"/>
    </source>
</evidence>
<dbReference type="InterPro" id="IPR000884">
    <property type="entry name" value="TSP1_rpt"/>
</dbReference>
<dbReference type="EMBL" id="CACRXK020000823">
    <property type="protein sequence ID" value="CAB3985061.1"/>
    <property type="molecule type" value="Genomic_DNA"/>
</dbReference>
<protein>
    <submittedName>
        <fullName evidence="3">Uncharacterized protein</fullName>
    </submittedName>
</protein>
<name>A0A6S7GJE3_PARCT</name>
<dbReference type="SUPFAM" id="SSF82895">
    <property type="entry name" value="TSP-1 type 1 repeat"/>
    <property type="match status" value="1"/>
</dbReference>
<comment type="caution">
    <text evidence="3">The sequence shown here is derived from an EMBL/GenBank/DDBJ whole genome shotgun (WGS) entry which is preliminary data.</text>
</comment>
<reference evidence="3" key="1">
    <citation type="submission" date="2020-04" db="EMBL/GenBank/DDBJ databases">
        <authorList>
            <person name="Alioto T."/>
            <person name="Alioto T."/>
            <person name="Gomez Garrido J."/>
        </authorList>
    </citation>
    <scope>NUCLEOTIDE SEQUENCE</scope>
    <source>
        <strain evidence="3">A484AB</strain>
    </source>
</reference>
<dbReference type="SMART" id="SM00209">
    <property type="entry name" value="TSP1"/>
    <property type="match status" value="1"/>
</dbReference>
<dbReference type="Pfam" id="PF00090">
    <property type="entry name" value="TSP_1"/>
    <property type="match status" value="1"/>
</dbReference>
<dbReference type="InterPro" id="IPR052065">
    <property type="entry name" value="Compl_asym_regulator"/>
</dbReference>
<dbReference type="Proteomes" id="UP001152795">
    <property type="component" value="Unassembled WGS sequence"/>
</dbReference>
<dbReference type="FunFam" id="2.20.100.10:FF:000001">
    <property type="entry name" value="semaphorin-5A isoform X1"/>
    <property type="match status" value="1"/>
</dbReference>
<dbReference type="AlphaFoldDB" id="A0A6S7GJE3"/>
<keyword evidence="1" id="KW-0677">Repeat</keyword>
<evidence type="ECO:0000313" key="3">
    <source>
        <dbReference type="EMBL" id="CAB3985061.1"/>
    </source>
</evidence>
<evidence type="ECO:0000313" key="4">
    <source>
        <dbReference type="Proteomes" id="UP001152795"/>
    </source>
</evidence>
<dbReference type="Gene3D" id="2.20.100.10">
    <property type="entry name" value="Thrombospondin type-1 (TSP1) repeat"/>
    <property type="match status" value="1"/>
</dbReference>
<dbReference type="PANTHER" id="PTHR22906:SF21">
    <property type="entry name" value="SEMA DOMAIN-CONTAINING PROTEIN"/>
    <property type="match status" value="1"/>
</dbReference>
<accession>A0A6S7GJE3</accession>
<sequence>MAPPNTLYKSNLTVSFILELLDKCCYLIEAMQPRSGIIFFSVAVIAVTLGEPLFDKLHPNRDERFQIKNAEFQSVGCWKDSLDTKALLPLENKHPLLMDGHGEARANAMMKCAEAAWDLGLKIFALQNGGECMGESEGERKYMKYGMSNLCHGDGLGGPYVNEVYRFLGNNVLPRDGSFTNWQQWGGCSASCGPGTETRIRTCTDPTPYGGGKDCSRLGAPSETRKCNVANC</sequence>
<dbReference type="PROSITE" id="PS50092">
    <property type="entry name" value="TSP1"/>
    <property type="match status" value="1"/>
</dbReference>
<organism evidence="3 4">
    <name type="scientific">Paramuricea clavata</name>
    <name type="common">Red gorgonian</name>
    <name type="synonym">Violescent sea-whip</name>
    <dbReference type="NCBI Taxonomy" id="317549"/>
    <lineage>
        <taxon>Eukaryota</taxon>
        <taxon>Metazoa</taxon>
        <taxon>Cnidaria</taxon>
        <taxon>Anthozoa</taxon>
        <taxon>Octocorallia</taxon>
        <taxon>Malacalcyonacea</taxon>
        <taxon>Plexauridae</taxon>
        <taxon>Paramuricea</taxon>
    </lineage>
</organism>
<proteinExistence type="predicted"/>